<evidence type="ECO:0000256" key="9">
    <source>
        <dbReference type="ARBA" id="ARBA00023204"/>
    </source>
</evidence>
<keyword evidence="9" id="KW-0234">DNA repair</keyword>
<protein>
    <recommendedName>
        <fullName evidence="4">Deoxyribodipyrimidine photo-lyase</fullName>
        <ecNumber evidence="3">4.1.99.3</ecNumber>
    </recommendedName>
    <alternativeName>
        <fullName evidence="11">DNA photolyase</fullName>
    </alternativeName>
</protein>
<evidence type="ECO:0000256" key="1">
    <source>
        <dbReference type="ARBA" id="ARBA00001974"/>
    </source>
</evidence>
<dbReference type="Gene3D" id="1.10.579.10">
    <property type="entry name" value="DNA Cyclobutane Dipyrimidine Photolyase, subunit A, domain 3"/>
    <property type="match status" value="1"/>
</dbReference>
<dbReference type="InterPro" id="IPR036155">
    <property type="entry name" value="Crypto/Photolyase_N_sf"/>
</dbReference>
<organism evidence="14">
    <name type="scientific">uncultured bacterium HF186_25m_30B18</name>
    <dbReference type="NCBI Taxonomy" id="662885"/>
    <lineage>
        <taxon>Bacteria</taxon>
        <taxon>environmental samples</taxon>
    </lineage>
</organism>
<accession>C7FPA0</accession>
<dbReference type="InterPro" id="IPR052219">
    <property type="entry name" value="Photolyase_Class-2"/>
</dbReference>
<dbReference type="InterPro" id="IPR036134">
    <property type="entry name" value="Crypto/Photolyase_FAD-like_sf"/>
</dbReference>
<keyword evidence="7" id="KW-0274">FAD</keyword>
<evidence type="ECO:0000256" key="6">
    <source>
        <dbReference type="ARBA" id="ARBA00022763"/>
    </source>
</evidence>
<evidence type="ECO:0000256" key="10">
    <source>
        <dbReference type="ARBA" id="ARBA00023239"/>
    </source>
</evidence>
<proteinExistence type="inferred from homology"/>
<evidence type="ECO:0000256" key="3">
    <source>
        <dbReference type="ARBA" id="ARBA00013149"/>
    </source>
</evidence>
<dbReference type="InterPro" id="IPR006050">
    <property type="entry name" value="DNA_photolyase_N"/>
</dbReference>
<evidence type="ECO:0000256" key="12">
    <source>
        <dbReference type="ARBA" id="ARBA00033999"/>
    </source>
</evidence>
<keyword evidence="5" id="KW-0285">Flavoprotein</keyword>
<keyword evidence="6" id="KW-0227">DNA damage</keyword>
<dbReference type="PROSITE" id="PS51645">
    <property type="entry name" value="PHR_CRY_ALPHA_BETA"/>
    <property type="match status" value="1"/>
</dbReference>
<dbReference type="InterPro" id="IPR014729">
    <property type="entry name" value="Rossmann-like_a/b/a_fold"/>
</dbReference>
<dbReference type="SUPFAM" id="SSF48173">
    <property type="entry name" value="Cryptochrome/photolyase FAD-binding domain"/>
    <property type="match status" value="1"/>
</dbReference>
<evidence type="ECO:0000259" key="13">
    <source>
        <dbReference type="PROSITE" id="PS51645"/>
    </source>
</evidence>
<dbReference type="Gene3D" id="3.40.50.620">
    <property type="entry name" value="HUPs"/>
    <property type="match status" value="1"/>
</dbReference>
<dbReference type="EMBL" id="GQ412706">
    <property type="protein sequence ID" value="ACU26402.1"/>
    <property type="molecule type" value="Genomic_DNA"/>
</dbReference>
<keyword evidence="10 14" id="KW-0456">Lyase</keyword>
<evidence type="ECO:0000256" key="11">
    <source>
        <dbReference type="ARBA" id="ARBA00031671"/>
    </source>
</evidence>
<feature type="domain" description="Photolyase/cryptochrome alpha/beta" evidence="13">
    <location>
        <begin position="23"/>
        <end position="156"/>
    </location>
</feature>
<comment type="catalytic activity">
    <reaction evidence="12">
        <text>cyclobutadipyrimidine (in DNA) = 2 pyrimidine residues (in DNA).</text>
        <dbReference type="EC" id="4.1.99.3"/>
    </reaction>
</comment>
<dbReference type="PANTHER" id="PTHR10211">
    <property type="entry name" value="DEOXYRIBODIPYRIMIDINE PHOTOLYASE"/>
    <property type="match status" value="1"/>
</dbReference>
<evidence type="ECO:0000256" key="7">
    <source>
        <dbReference type="ARBA" id="ARBA00022827"/>
    </source>
</evidence>
<comment type="cofactor">
    <cofactor evidence="1">
        <name>FAD</name>
        <dbReference type="ChEBI" id="CHEBI:57692"/>
    </cofactor>
</comment>
<dbReference type="GO" id="GO:0000719">
    <property type="term" value="P:photoreactive repair"/>
    <property type="evidence" value="ECO:0007669"/>
    <property type="project" value="TreeGrafter"/>
</dbReference>
<dbReference type="Gene3D" id="1.25.40.80">
    <property type="match status" value="1"/>
</dbReference>
<dbReference type="EC" id="4.1.99.3" evidence="3"/>
<evidence type="ECO:0000313" key="14">
    <source>
        <dbReference type="EMBL" id="ACU26402.1"/>
    </source>
</evidence>
<keyword evidence="8" id="KW-0238">DNA-binding</keyword>
<dbReference type="FunFam" id="1.10.579.10:FF:000002">
    <property type="entry name" value="Deoxyribodipyrimidine photolyase"/>
    <property type="match status" value="1"/>
</dbReference>
<sequence length="487" mass="55448">MTSPIPQSRVQTIQRAPIRPERRFVLYWMVSARRTTDNFGLQHALYHAETLGVPLVVFEPLRVGYRWASERFHAFVLEGMRDNAEAFDGVAGVTYLPYVEPEAGAGSGLLEALAAQACMVVSDHFPCFFVPRMVDKAAKRLDVQVDVVDSNGILPLFAAPREFTTAHSFRRHVHKNVLEHVAEMPEAEPLASAELPPAPARDALNIAPWAAYTGEGALNVTLSALPIDHSVTPVSTRGGRQEAWRRLDAFLGRQLNAYGERNQVERDIGTGLSPHLHFGHIGAHTILRELIERERWSPDQVAPKPTGSRAGWWGMSEGAESFLDQVLTWRELGYTFCHVRWRDYDRFESLPPWALTTLEAHARDRRPVLYDFEALDAGKTHDMLWNAAQRQLRREGMIHNYLRMLWAKKILEWTEHPRVALDTLIELNNRYALDGRDPNSYSGIFWCLGRFDRAWGPERPIFGKIRYMSSENTARKVRVGAYIARYS</sequence>
<dbReference type="SUPFAM" id="SSF52425">
    <property type="entry name" value="Cryptochrome/photolyase, N-terminal domain"/>
    <property type="match status" value="1"/>
</dbReference>
<reference evidence="14" key="1">
    <citation type="journal article" date="2009" name="Environ. Microbiol. Rep.">
        <title>Characterization of canthaxanthin biosynthesis genes from an uncultured marine bacterium.</title>
        <authorList>
            <person name="Maresca J.A."/>
            <person name="Braff J.C."/>
            <person name="Delong E.F."/>
        </authorList>
    </citation>
    <scope>NUCLEOTIDE SEQUENCE</scope>
</reference>
<dbReference type="GO" id="GO:0003904">
    <property type="term" value="F:deoxyribodipyrimidine photo-lyase activity"/>
    <property type="evidence" value="ECO:0007669"/>
    <property type="project" value="UniProtKB-EC"/>
</dbReference>
<dbReference type="GO" id="GO:0003677">
    <property type="term" value="F:DNA binding"/>
    <property type="evidence" value="ECO:0007669"/>
    <property type="project" value="UniProtKB-KW"/>
</dbReference>
<evidence type="ECO:0000256" key="8">
    <source>
        <dbReference type="ARBA" id="ARBA00023125"/>
    </source>
</evidence>
<evidence type="ECO:0000256" key="5">
    <source>
        <dbReference type="ARBA" id="ARBA00022630"/>
    </source>
</evidence>
<evidence type="ECO:0000256" key="2">
    <source>
        <dbReference type="ARBA" id="ARBA00006409"/>
    </source>
</evidence>
<evidence type="ECO:0000256" key="4">
    <source>
        <dbReference type="ARBA" id="ARBA00014046"/>
    </source>
</evidence>
<dbReference type="AlphaFoldDB" id="C7FPA0"/>
<name>C7FPA0_9BACT</name>
<dbReference type="PANTHER" id="PTHR10211:SF0">
    <property type="entry name" value="DEOXYRIBODIPYRIMIDINE PHOTO-LYASE"/>
    <property type="match status" value="1"/>
</dbReference>
<comment type="similarity">
    <text evidence="2">Belongs to the DNA photolyase class-2 family.</text>
</comment>